<dbReference type="RefSeq" id="WP_100293032.1">
    <property type="nucleotide sequence ID" value="NZ_PGGC01000039.1"/>
</dbReference>
<reference evidence="2 3" key="1">
    <citation type="submission" date="2017-11" db="EMBL/GenBank/DDBJ databases">
        <title>Draft genome sequence of environmental isolate Aeromonas cavernicola sp. nov. MDC 2508.</title>
        <authorList>
            <person name="Colston S.M."/>
            <person name="Navarro A."/>
            <person name="Martinez-Murcia A.J."/>
            <person name="Graf J."/>
        </authorList>
    </citation>
    <scope>NUCLEOTIDE SEQUENCE [LARGE SCALE GENOMIC DNA]</scope>
    <source>
        <strain evidence="2 3">MDC 2508</strain>
    </source>
</reference>
<accession>A0A2H9U7J4</accession>
<evidence type="ECO:0000313" key="2">
    <source>
        <dbReference type="EMBL" id="PJG59949.1"/>
    </source>
</evidence>
<gene>
    <name evidence="2" type="ORF">CUC53_04430</name>
</gene>
<dbReference type="Proteomes" id="UP000235861">
    <property type="component" value="Unassembled WGS sequence"/>
</dbReference>
<sequence>MLPLIFATLLLINDPKPTMEAQDICEQFVRTRIEIASFDEISALPIPQKVGEWLVEGQVKGPEGPLLFACHLDHQAERWILLNFSLWAPQPIKEV</sequence>
<proteinExistence type="predicted"/>
<dbReference type="InterPro" id="IPR001496">
    <property type="entry name" value="SOCS_box"/>
</dbReference>
<evidence type="ECO:0000313" key="3">
    <source>
        <dbReference type="Proteomes" id="UP000235861"/>
    </source>
</evidence>
<dbReference type="EMBL" id="PGGC01000039">
    <property type="protein sequence ID" value="PJG59949.1"/>
    <property type="molecule type" value="Genomic_DNA"/>
</dbReference>
<name>A0A2H9U7J4_9GAMM</name>
<comment type="caution">
    <text evidence="2">The sequence shown here is derived from an EMBL/GenBank/DDBJ whole genome shotgun (WGS) entry which is preliminary data.</text>
</comment>
<protein>
    <recommendedName>
        <fullName evidence="1">SOCS box domain-containing protein</fullName>
    </recommendedName>
</protein>
<keyword evidence="3" id="KW-1185">Reference proteome</keyword>
<dbReference type="PROSITE" id="PS50225">
    <property type="entry name" value="SOCS"/>
    <property type="match status" value="1"/>
</dbReference>
<dbReference type="AlphaFoldDB" id="A0A2H9U7J4"/>
<feature type="domain" description="SOCS box" evidence="1">
    <location>
        <begin position="22"/>
        <end position="60"/>
    </location>
</feature>
<evidence type="ECO:0000259" key="1">
    <source>
        <dbReference type="PROSITE" id="PS50225"/>
    </source>
</evidence>
<dbReference type="OrthoDB" id="5588652at2"/>
<organism evidence="2 3">
    <name type="scientific">Aeromonas cavernicola</name>
    <dbReference type="NCBI Taxonomy" id="1006623"/>
    <lineage>
        <taxon>Bacteria</taxon>
        <taxon>Pseudomonadati</taxon>
        <taxon>Pseudomonadota</taxon>
        <taxon>Gammaproteobacteria</taxon>
        <taxon>Aeromonadales</taxon>
        <taxon>Aeromonadaceae</taxon>
        <taxon>Aeromonas</taxon>
    </lineage>
</organism>